<dbReference type="PANTHER" id="PTHR47039:SF1">
    <property type="entry name" value="INOSITOL POLYPHOSPHATE 5-PHOSPHATASE E"/>
    <property type="match status" value="1"/>
</dbReference>
<dbReference type="InterPro" id="IPR000300">
    <property type="entry name" value="IPPc"/>
</dbReference>
<accession>A0A8J2WJM8</accession>
<feature type="compositionally biased region" description="Basic and acidic residues" evidence="1">
    <location>
        <begin position="7"/>
        <end position="19"/>
    </location>
</feature>
<sequence>MAQHQSDPLERVRSIDGHHQHVTGESSRSSSRRSSLSCSNRGSVSCLEEALSSVVGVLQLSASRDSLDDEFKQDNRAETSASNNQVCSSCKEENQVHEALSVQLARQRSYLHGSMGPFQSLLGISELKRTLPDGKLKVFIGTWNMNGKTPPSTLEDLLLPTPLQSLPDVVVIGTQETNGERDEWEVGLQETLGPGHVLFHSVELGTIHLAVFLRRDLIWVCSVPESDSHSTRAGSAFRTKGGVAIGFSIFGTSFLFVNCHLPAHAEKFAEHVTCNYDFIFLCGDLNFRINKSRENVIDFISKTWGETSPVDFQPELTNLLEADQLKHSLANNRILRTFNEARITFAPTYKYIPGTENFDEDKQRVPSYTDRILWKERKGVTVQCDHYDVAKQLKCSDHFPVWAAFQVPIKPGRETIPLSAGTFNRPVYLEGMKRRLQAWDPNKMSLSNSASCSLQ</sequence>
<protein>
    <recommendedName>
        <fullName evidence="2">Inositol polyphosphate-related phosphatase domain-containing protein</fullName>
    </recommendedName>
</protein>
<evidence type="ECO:0000313" key="4">
    <source>
        <dbReference type="Proteomes" id="UP000789390"/>
    </source>
</evidence>
<dbReference type="GO" id="GO:0046856">
    <property type="term" value="P:phosphatidylinositol dephosphorylation"/>
    <property type="evidence" value="ECO:0007669"/>
    <property type="project" value="InterPro"/>
</dbReference>
<feature type="region of interest" description="Disordered" evidence="1">
    <location>
        <begin position="1"/>
        <end position="36"/>
    </location>
</feature>
<evidence type="ECO:0000313" key="3">
    <source>
        <dbReference type="EMBL" id="CAH0109251.1"/>
    </source>
</evidence>
<proteinExistence type="predicted"/>
<gene>
    <name evidence="3" type="ORF">DGAL_LOCUS12723</name>
</gene>
<name>A0A8J2WJM8_9CRUS</name>
<keyword evidence="4" id="KW-1185">Reference proteome</keyword>
<dbReference type="InterPro" id="IPR036691">
    <property type="entry name" value="Endo/exonu/phosph_ase_sf"/>
</dbReference>
<organism evidence="3 4">
    <name type="scientific">Daphnia galeata</name>
    <dbReference type="NCBI Taxonomy" id="27404"/>
    <lineage>
        <taxon>Eukaryota</taxon>
        <taxon>Metazoa</taxon>
        <taxon>Ecdysozoa</taxon>
        <taxon>Arthropoda</taxon>
        <taxon>Crustacea</taxon>
        <taxon>Branchiopoda</taxon>
        <taxon>Diplostraca</taxon>
        <taxon>Cladocera</taxon>
        <taxon>Anomopoda</taxon>
        <taxon>Daphniidae</taxon>
        <taxon>Daphnia</taxon>
    </lineage>
</organism>
<dbReference type="GO" id="GO:0016791">
    <property type="term" value="F:phosphatase activity"/>
    <property type="evidence" value="ECO:0007669"/>
    <property type="project" value="InterPro"/>
</dbReference>
<dbReference type="SUPFAM" id="SSF56219">
    <property type="entry name" value="DNase I-like"/>
    <property type="match status" value="1"/>
</dbReference>
<dbReference type="AlphaFoldDB" id="A0A8J2WJM8"/>
<dbReference type="Pfam" id="PF22669">
    <property type="entry name" value="Exo_endo_phos2"/>
    <property type="match status" value="1"/>
</dbReference>
<dbReference type="Proteomes" id="UP000789390">
    <property type="component" value="Unassembled WGS sequence"/>
</dbReference>
<comment type="caution">
    <text evidence="3">The sequence shown here is derived from an EMBL/GenBank/DDBJ whole genome shotgun (WGS) entry which is preliminary data.</text>
</comment>
<dbReference type="OrthoDB" id="2248459at2759"/>
<reference evidence="3" key="1">
    <citation type="submission" date="2021-11" db="EMBL/GenBank/DDBJ databases">
        <authorList>
            <person name="Schell T."/>
        </authorList>
    </citation>
    <scope>NUCLEOTIDE SEQUENCE</scope>
    <source>
        <strain evidence="3">M5</strain>
    </source>
</reference>
<dbReference type="InterPro" id="IPR053321">
    <property type="entry name" value="IPP-5-Phosphatase_Type_IV"/>
</dbReference>
<feature type="compositionally biased region" description="Low complexity" evidence="1">
    <location>
        <begin position="26"/>
        <end position="36"/>
    </location>
</feature>
<dbReference type="SMART" id="SM00128">
    <property type="entry name" value="IPPc"/>
    <property type="match status" value="1"/>
</dbReference>
<evidence type="ECO:0000259" key="2">
    <source>
        <dbReference type="SMART" id="SM00128"/>
    </source>
</evidence>
<dbReference type="EMBL" id="CAKKLH010000292">
    <property type="protein sequence ID" value="CAH0109251.1"/>
    <property type="molecule type" value="Genomic_DNA"/>
</dbReference>
<feature type="domain" description="Inositol polyphosphate-related phosphatase" evidence="2">
    <location>
        <begin position="134"/>
        <end position="413"/>
    </location>
</feature>
<dbReference type="PANTHER" id="PTHR47039">
    <property type="entry name" value="INOSITOL POLYPHOSPHATE 5-PHOSPHATASE E"/>
    <property type="match status" value="1"/>
</dbReference>
<evidence type="ECO:0000256" key="1">
    <source>
        <dbReference type="SAM" id="MobiDB-lite"/>
    </source>
</evidence>
<dbReference type="Gene3D" id="3.60.10.10">
    <property type="entry name" value="Endonuclease/exonuclease/phosphatase"/>
    <property type="match status" value="2"/>
</dbReference>